<evidence type="ECO:0000313" key="2">
    <source>
        <dbReference type="EMBL" id="KHN27361.1"/>
    </source>
</evidence>
<proteinExistence type="predicted"/>
<accession>A0A0B2R0A0</accession>
<reference evidence="2" key="1">
    <citation type="submission" date="2014-07" db="EMBL/GenBank/DDBJ databases">
        <title>Identification of a novel salt tolerance gene in wild soybean by whole-genome sequencing.</title>
        <authorList>
            <person name="Lam H.-M."/>
            <person name="Qi X."/>
            <person name="Li M.-W."/>
            <person name="Liu X."/>
            <person name="Xie M."/>
            <person name="Ni M."/>
            <person name="Xu X."/>
        </authorList>
    </citation>
    <scope>NUCLEOTIDE SEQUENCE [LARGE SCALE GENOMIC DNA]</scope>
    <source>
        <tissue evidence="2">Root</tissue>
    </source>
</reference>
<dbReference type="EMBL" id="KN653355">
    <property type="protein sequence ID" value="KHN27361.1"/>
    <property type="molecule type" value="Genomic_DNA"/>
</dbReference>
<name>A0A0B2R0A0_GLYSO</name>
<keyword evidence="1" id="KW-0732">Signal</keyword>
<sequence>MTLTLILLTLIPCKVRIIQVPPPKTLEVEPLTRCFTFSVGCDDVVLREGVEEVRIAWNMVLRGWKGVFMMMERVGKVGSRPTTSGGSRRSCQCQGVALVWWWQI</sequence>
<feature type="signal peptide" evidence="1">
    <location>
        <begin position="1"/>
        <end position="17"/>
    </location>
</feature>
<feature type="chain" id="PRO_5002076477" evidence="1">
    <location>
        <begin position="18"/>
        <end position="104"/>
    </location>
</feature>
<evidence type="ECO:0000256" key="1">
    <source>
        <dbReference type="SAM" id="SignalP"/>
    </source>
</evidence>
<gene>
    <name evidence="2" type="ORF">glysoja_030625</name>
</gene>
<dbReference type="Proteomes" id="UP000053555">
    <property type="component" value="Unassembled WGS sequence"/>
</dbReference>
<protein>
    <submittedName>
        <fullName evidence="2">Uncharacterized protein</fullName>
    </submittedName>
</protein>
<organism evidence="2">
    <name type="scientific">Glycine soja</name>
    <name type="common">Wild soybean</name>
    <dbReference type="NCBI Taxonomy" id="3848"/>
    <lineage>
        <taxon>Eukaryota</taxon>
        <taxon>Viridiplantae</taxon>
        <taxon>Streptophyta</taxon>
        <taxon>Embryophyta</taxon>
        <taxon>Tracheophyta</taxon>
        <taxon>Spermatophyta</taxon>
        <taxon>Magnoliopsida</taxon>
        <taxon>eudicotyledons</taxon>
        <taxon>Gunneridae</taxon>
        <taxon>Pentapetalae</taxon>
        <taxon>rosids</taxon>
        <taxon>fabids</taxon>
        <taxon>Fabales</taxon>
        <taxon>Fabaceae</taxon>
        <taxon>Papilionoideae</taxon>
        <taxon>50 kb inversion clade</taxon>
        <taxon>NPAAA clade</taxon>
        <taxon>indigoferoid/millettioid clade</taxon>
        <taxon>Phaseoleae</taxon>
        <taxon>Glycine</taxon>
        <taxon>Glycine subgen. Soja</taxon>
    </lineage>
</organism>
<dbReference type="AlphaFoldDB" id="A0A0B2R0A0"/>